<protein>
    <submittedName>
        <fullName evidence="1">Uncharacterized protein</fullName>
    </submittedName>
</protein>
<dbReference type="EMBL" id="CM047585">
    <property type="protein sequence ID" value="KAI9910845.1"/>
    <property type="molecule type" value="Genomic_DNA"/>
</dbReference>
<sequence>MEDPAIEAITKMLEGLFKHLPVLGVDGTPQVMLDISKCLYDAITCIEKVQHSTEAAASEFSRELAAGSNLHRLLGNHRAPYYRDHHPAPA</sequence>
<gene>
    <name evidence="1" type="ORF">PsorP6_010107</name>
</gene>
<name>A0ACC0VWV6_9STRA</name>
<evidence type="ECO:0000313" key="2">
    <source>
        <dbReference type="Proteomes" id="UP001163321"/>
    </source>
</evidence>
<dbReference type="Proteomes" id="UP001163321">
    <property type="component" value="Chromosome 6"/>
</dbReference>
<organism evidence="1 2">
    <name type="scientific">Peronosclerospora sorghi</name>
    <dbReference type="NCBI Taxonomy" id="230839"/>
    <lineage>
        <taxon>Eukaryota</taxon>
        <taxon>Sar</taxon>
        <taxon>Stramenopiles</taxon>
        <taxon>Oomycota</taxon>
        <taxon>Peronosporomycetes</taxon>
        <taxon>Peronosporales</taxon>
        <taxon>Peronosporaceae</taxon>
        <taxon>Peronosclerospora</taxon>
    </lineage>
</organism>
<keyword evidence="2" id="KW-1185">Reference proteome</keyword>
<proteinExistence type="predicted"/>
<evidence type="ECO:0000313" key="1">
    <source>
        <dbReference type="EMBL" id="KAI9910845.1"/>
    </source>
</evidence>
<accession>A0ACC0VWV6</accession>
<comment type="caution">
    <text evidence="1">The sequence shown here is derived from an EMBL/GenBank/DDBJ whole genome shotgun (WGS) entry which is preliminary data.</text>
</comment>
<reference evidence="1 2" key="1">
    <citation type="journal article" date="2022" name="bioRxiv">
        <title>The genome of the oomycete Peronosclerospora sorghi, a cosmopolitan pathogen of maize and sorghum, is inflated with dispersed pseudogenes.</title>
        <authorList>
            <person name="Fletcher K."/>
            <person name="Martin F."/>
            <person name="Isakeit T."/>
            <person name="Cavanaugh K."/>
            <person name="Magill C."/>
            <person name="Michelmore R."/>
        </authorList>
    </citation>
    <scope>NUCLEOTIDE SEQUENCE [LARGE SCALE GENOMIC DNA]</scope>
    <source>
        <strain evidence="1">P6</strain>
    </source>
</reference>